<dbReference type="PANTHER" id="PTHR13833">
    <property type="match status" value="1"/>
</dbReference>
<proteinExistence type="predicted"/>
<dbReference type="OrthoDB" id="1743730at2759"/>
<protein>
    <submittedName>
        <fullName evidence="1">Uncharacterized protein</fullName>
    </submittedName>
</protein>
<accession>A0A2P6RK89</accession>
<reference evidence="1 2" key="1">
    <citation type="journal article" date="2018" name="Nat. Genet.">
        <title>The Rosa genome provides new insights in the design of modern roses.</title>
        <authorList>
            <person name="Bendahmane M."/>
        </authorList>
    </citation>
    <scope>NUCLEOTIDE SEQUENCE [LARGE SCALE GENOMIC DNA]</scope>
    <source>
        <strain evidence="2">cv. Old Blush</strain>
    </source>
</reference>
<name>A0A2P6RK89_ROSCH</name>
<organism evidence="1 2">
    <name type="scientific">Rosa chinensis</name>
    <name type="common">China rose</name>
    <dbReference type="NCBI Taxonomy" id="74649"/>
    <lineage>
        <taxon>Eukaryota</taxon>
        <taxon>Viridiplantae</taxon>
        <taxon>Streptophyta</taxon>
        <taxon>Embryophyta</taxon>
        <taxon>Tracheophyta</taxon>
        <taxon>Spermatophyta</taxon>
        <taxon>Magnoliopsida</taxon>
        <taxon>eudicotyledons</taxon>
        <taxon>Gunneridae</taxon>
        <taxon>Pentapetalae</taxon>
        <taxon>rosids</taxon>
        <taxon>fabids</taxon>
        <taxon>Rosales</taxon>
        <taxon>Rosaceae</taxon>
        <taxon>Rosoideae</taxon>
        <taxon>Rosoideae incertae sedis</taxon>
        <taxon>Rosa</taxon>
    </lineage>
</organism>
<dbReference type="Proteomes" id="UP000238479">
    <property type="component" value="Chromosome 2"/>
</dbReference>
<dbReference type="AlphaFoldDB" id="A0A2P6RK89"/>
<gene>
    <name evidence="1" type="ORF">RchiOBHm_Chr2g0093451</name>
</gene>
<comment type="caution">
    <text evidence="1">The sequence shown here is derived from an EMBL/GenBank/DDBJ whole genome shotgun (WGS) entry which is preliminary data.</text>
</comment>
<dbReference type="PANTHER" id="PTHR13833:SF73">
    <property type="entry name" value="NHL DOMAIN-CONTAINING PROTEIN"/>
    <property type="match status" value="1"/>
</dbReference>
<dbReference type="Gramene" id="PRQ46850">
    <property type="protein sequence ID" value="PRQ46850"/>
    <property type="gene ID" value="RchiOBHm_Chr2g0093451"/>
</dbReference>
<sequence>MVDVPEFKASVSETNWSNSERSLGPLIKHFSSLVKWTRAASAKAPQSNGNVVQFESGYLVETVVEGTDIGVVPFKIRISEDGELFAVDSVNSNIVRITPPLSQCMQKYLLAVDTFTSKYLLSRYHL</sequence>
<dbReference type="STRING" id="74649.A0A2P6RK89"/>
<evidence type="ECO:0000313" key="1">
    <source>
        <dbReference type="EMBL" id="PRQ46850.1"/>
    </source>
</evidence>
<dbReference type="EMBL" id="PDCK01000040">
    <property type="protein sequence ID" value="PRQ46850.1"/>
    <property type="molecule type" value="Genomic_DNA"/>
</dbReference>
<keyword evidence="2" id="KW-1185">Reference proteome</keyword>
<evidence type="ECO:0000313" key="2">
    <source>
        <dbReference type="Proteomes" id="UP000238479"/>
    </source>
</evidence>